<feature type="non-terminal residue" evidence="2">
    <location>
        <position position="1"/>
    </location>
</feature>
<evidence type="ECO:0000256" key="1">
    <source>
        <dbReference type="SAM" id="MobiDB-lite"/>
    </source>
</evidence>
<feature type="region of interest" description="Disordered" evidence="1">
    <location>
        <begin position="1"/>
        <end position="20"/>
    </location>
</feature>
<reference evidence="2" key="1">
    <citation type="submission" date="2016-11" db="EMBL/GenBank/DDBJ databases">
        <title>The genome sequence of Colletotrichum cuscutae.</title>
        <authorList>
            <person name="Baroncelli R."/>
        </authorList>
    </citation>
    <scope>NUCLEOTIDE SEQUENCE</scope>
    <source>
        <strain evidence="2">IMI 304802</strain>
    </source>
</reference>
<dbReference type="EMBL" id="MPDP01000235">
    <property type="protein sequence ID" value="KAK1470320.1"/>
    <property type="molecule type" value="Genomic_DNA"/>
</dbReference>
<organism evidence="2 3">
    <name type="scientific">Colletotrichum cuscutae</name>
    <dbReference type="NCBI Taxonomy" id="1209917"/>
    <lineage>
        <taxon>Eukaryota</taxon>
        <taxon>Fungi</taxon>
        <taxon>Dikarya</taxon>
        <taxon>Ascomycota</taxon>
        <taxon>Pezizomycotina</taxon>
        <taxon>Sordariomycetes</taxon>
        <taxon>Hypocreomycetidae</taxon>
        <taxon>Glomerellales</taxon>
        <taxon>Glomerellaceae</taxon>
        <taxon>Colletotrichum</taxon>
        <taxon>Colletotrichum acutatum species complex</taxon>
    </lineage>
</organism>
<accession>A0AAI9V453</accession>
<dbReference type="AlphaFoldDB" id="A0AAI9V453"/>
<comment type="caution">
    <text evidence="2">The sequence shown here is derived from an EMBL/GenBank/DDBJ whole genome shotgun (WGS) entry which is preliminary data.</text>
</comment>
<keyword evidence="3" id="KW-1185">Reference proteome</keyword>
<evidence type="ECO:0000313" key="2">
    <source>
        <dbReference type="EMBL" id="KAK1470320.1"/>
    </source>
</evidence>
<gene>
    <name evidence="2" type="ORF">CCUS01_06422</name>
</gene>
<dbReference type="Proteomes" id="UP001239213">
    <property type="component" value="Unassembled WGS sequence"/>
</dbReference>
<sequence length="82" mass="9266">WNDSSRARTPPGSTKRQKLTLIPPTTRRGAQVSERPLHRPRRLLASIMYCRIESHTNMGRSGSHLFGPKIEVSDVIAENLCQ</sequence>
<protein>
    <submittedName>
        <fullName evidence="2">Uncharacterized protein</fullName>
    </submittedName>
</protein>
<evidence type="ECO:0000313" key="3">
    <source>
        <dbReference type="Proteomes" id="UP001239213"/>
    </source>
</evidence>
<proteinExistence type="predicted"/>
<name>A0AAI9V453_9PEZI</name>